<dbReference type="GO" id="GO:0071973">
    <property type="term" value="P:bacterial-type flagellum-dependent cell motility"/>
    <property type="evidence" value="ECO:0007669"/>
    <property type="project" value="InterPro"/>
</dbReference>
<keyword evidence="4" id="KW-0969">Cilium</keyword>
<dbReference type="EMBL" id="AHMY02000022">
    <property type="protein sequence ID" value="EKO16683.1"/>
    <property type="molecule type" value="Genomic_DNA"/>
</dbReference>
<proteinExistence type="predicted"/>
<evidence type="ECO:0000313" key="4">
    <source>
        <dbReference type="EMBL" id="EKO16683.1"/>
    </source>
</evidence>
<keyword evidence="3" id="KW-0975">Bacterial flagellum</keyword>
<gene>
    <name evidence="4" type="ORF">LEP1GSC081_2710</name>
</gene>
<comment type="caution">
    <text evidence="4">The sequence shown here is derived from an EMBL/GenBank/DDBJ whole genome shotgun (WGS) entry which is preliminary data.</text>
</comment>
<name>A0A0E2B665_9LEPT</name>
<dbReference type="Pfam" id="PF04620">
    <property type="entry name" value="FlaA"/>
    <property type="match status" value="1"/>
</dbReference>
<dbReference type="AlphaFoldDB" id="A0A0E2B665"/>
<reference evidence="4 5" key="1">
    <citation type="submission" date="2012-10" db="EMBL/GenBank/DDBJ databases">
        <authorList>
            <person name="Harkins D.M."/>
            <person name="Durkin A.S."/>
            <person name="Brinkac L.M."/>
            <person name="Selengut J.D."/>
            <person name="Sanka R."/>
            <person name="DePew J."/>
            <person name="Purushe J."/>
            <person name="Peacock S.J."/>
            <person name="Thaipadungpanit J."/>
            <person name="Wuthiekanun V.W."/>
            <person name="Day N.P."/>
            <person name="Vinetz J.M."/>
            <person name="Sutton G.G."/>
            <person name="Nelson W.C."/>
            <person name="Fouts D.E."/>
        </authorList>
    </citation>
    <scope>NUCLEOTIDE SEQUENCE [LARGE SCALE GENOMIC DNA]</scope>
    <source>
        <strain evidence="4 5">H1</strain>
    </source>
</reference>
<dbReference type="RefSeq" id="WP_004764661.1">
    <property type="nucleotide sequence ID" value="NZ_AHMY02000022.1"/>
</dbReference>
<comment type="subcellular location">
    <subcellularLocation>
        <location evidence="1">Periplasmic flagellum</location>
    </subcellularLocation>
</comment>
<keyword evidence="4" id="KW-0282">Flagellum</keyword>
<evidence type="ECO:0000256" key="2">
    <source>
        <dbReference type="ARBA" id="ARBA00022764"/>
    </source>
</evidence>
<evidence type="ECO:0000256" key="1">
    <source>
        <dbReference type="ARBA" id="ARBA00004631"/>
    </source>
</evidence>
<evidence type="ECO:0000313" key="5">
    <source>
        <dbReference type="Proteomes" id="UP000006253"/>
    </source>
</evidence>
<dbReference type="GO" id="GO:0030288">
    <property type="term" value="C:outer membrane-bounded periplasmic space"/>
    <property type="evidence" value="ECO:0007669"/>
    <property type="project" value="InterPro"/>
</dbReference>
<organism evidence="4 5">
    <name type="scientific">Leptospira kirschneri str. H1</name>
    <dbReference type="NCBI Taxonomy" id="1049966"/>
    <lineage>
        <taxon>Bacteria</taxon>
        <taxon>Pseudomonadati</taxon>
        <taxon>Spirochaetota</taxon>
        <taxon>Spirochaetia</taxon>
        <taxon>Leptospirales</taxon>
        <taxon>Leptospiraceae</taxon>
        <taxon>Leptospira</taxon>
    </lineage>
</organism>
<protein>
    <submittedName>
        <fullName evidence="4">Flagellar filament outer layer protein Flaa domain protein</fullName>
    </submittedName>
</protein>
<sequence>MKKKTFSSISFTERKDHLFLVILFFILISFPLKSQDRPSAEIWKQIVVEDFETKEWNSKNLKTRLSKEYLPEIRISTLMLSPERNSTKSLLLEVPAEKNQSFEILWEQTWKTKGFVQEFQFHIYSSGSGASLYVLLRDSTLEVKKILITHLNYEGWKKVRLNVIRKIRQDEILFSKQIPIEFLGLLYEAPFTMKRGTRDLFAIDDILAIVRDKNRMFIDENRLIR</sequence>
<keyword evidence="4" id="KW-0966">Cell projection</keyword>
<keyword evidence="2" id="KW-0574">Periplasm</keyword>
<accession>A0A0E2B665</accession>
<dbReference type="Proteomes" id="UP000006253">
    <property type="component" value="Unassembled WGS sequence"/>
</dbReference>
<evidence type="ECO:0000256" key="3">
    <source>
        <dbReference type="ARBA" id="ARBA00023143"/>
    </source>
</evidence>
<dbReference type="InterPro" id="IPR006714">
    <property type="entry name" value="FlaA"/>
</dbReference>
<dbReference type="GO" id="GO:0055040">
    <property type="term" value="C:periplasmic flagellum"/>
    <property type="evidence" value="ECO:0007669"/>
    <property type="project" value="UniProtKB-SubCell"/>
</dbReference>